<dbReference type="InterPro" id="IPR057546">
    <property type="entry name" value="HEAT_GCN1"/>
</dbReference>
<dbReference type="FunCoup" id="A2ED92">
    <property type="interactions" value="997"/>
</dbReference>
<dbReference type="InParanoid" id="A2ED92"/>
<reference evidence="4" key="1">
    <citation type="submission" date="2006-10" db="EMBL/GenBank/DDBJ databases">
        <authorList>
            <person name="Amadeo P."/>
            <person name="Zhao Q."/>
            <person name="Wortman J."/>
            <person name="Fraser-Liggett C."/>
            <person name="Carlton J."/>
        </authorList>
    </citation>
    <scope>NUCLEOTIDE SEQUENCE</scope>
    <source>
        <strain evidence="4">G3</strain>
    </source>
</reference>
<dbReference type="VEuPathDB" id="TrichDB:TVAGG3_0876330"/>
<evidence type="ECO:0000256" key="2">
    <source>
        <dbReference type="PROSITE-ProRule" id="PRU00103"/>
    </source>
</evidence>
<dbReference type="SUPFAM" id="SSF48371">
    <property type="entry name" value="ARM repeat"/>
    <property type="match status" value="2"/>
</dbReference>
<accession>A2ED92</accession>
<dbReference type="Gene3D" id="1.25.10.10">
    <property type="entry name" value="Leucine-rich Repeat Variant"/>
    <property type="match status" value="3"/>
</dbReference>
<dbReference type="PROSITE" id="PS50077">
    <property type="entry name" value="HEAT_REPEAT"/>
    <property type="match status" value="1"/>
</dbReference>
<keyword evidence="1" id="KW-0677">Repeat</keyword>
<dbReference type="KEGG" id="tva:4767266"/>
<dbReference type="InterPro" id="IPR021133">
    <property type="entry name" value="HEAT_type_2"/>
</dbReference>
<sequence length="2281" mass="254641">MDAIRSLEGATSTIFHYIHHETSVIKREGISKALSDYVKTNPEEIPKLAEYATQQLKGNFLVEPAVHYIHIFSIFGEFDRKYVQVILKCLQFIDSKHRQYQFNYAAKLAAKVVKAEEIVNSTHLSAFALLKFIKVEDQALLKKLAEAFAEAFTKVTNIYDPSYIYAKTVSKKIPREIYNKVVIARYNRQLLRGGAQFIPIVVKSLPKFDLSTDEKSIIYFIVNNVASGKAEERANFMKNFKISAPAFDQDQIANTVITFITKTTGYDQRKALCTLLQYINLSKAKTETLDKIFAYIKGEKQSEIAVEAILSLQSSADNSVSFLTSLPATEATFPTILEALLNTNSPSAIEYAHNNFSVAPMPAARLILRKNQALSDDEKSLLSQPSKFQTQKFEVLLRSGSIEQAVELYSIASQLYTQTLSEVEPKFVFPFIVGLIDNLSINDKVLLTFTSYVTKNKEFITDRKLVLVAPRLATSSDSQLLVSYLSKRPQLAQPALEFIGLSKEQFSLVQTAIRNYIEEPISAEDEHLLLCKEPIDADHPSAESYKAMKDEIAHPTGKTNLPQLRKKFDKETAKVTEKQKELKEELRNSKVIPIKSAIALLKSHFLRAPKITSSLTSFTPQFLEIRKSEIFTQEVDDLFVAAFNRIDAFRATPKTILSIIISEDEDLDDFRLKMLIPSKLTDTLLHVISNRLPQFLSNKDLCEYMCDINAITSESDVETLLPYYLDHANVKDCVYNFAVTLAKNAEVTSIPQCFQEILFPNEQIRKCALECIANSNICKEDFSPKLYCQVYTQAASNPVAVDLIERLEPQRPTDKEIMQCYAEIFNLQVKDENLIRDIGVSFVILMAENVDVCVKYLIDLYIKNTEEVESFMIPQQEQIRSAIAYGFNELKPLTQEAISFITTTALKDIVPAVRENIMSLCNYYIDTFDDEHKVSIYQKFFNILNLPPVSNLENNRLRLALIELCLKVVQTQPQLSEELMTSLIKYNIRSPDEDVREMCAKTISQLAKKNTQFIDNFFNNFQKETENLKGIDRIFGLAYTYAALLNAQGISSLKSRNVFDYTDSLSKEKDANLRVLCASIFGGLSFMFKSMVEMSLPRILPVLLALYGDNNSDVRNAADKASQSIVKNLTKACGERVLPYALENVENDDSWRVQHAAILLVSSVIKGGTKNVQKFIPNIVSSLSKAMRSANSDVKETAKEAMDLLQGLITNEAISDLFPYLIDALSNSSKLDIAIEKISHLNLTSLLNSASLSLIVPIVTFGCKSTNVNTKSSAIKIIGYLPTISVKGTLDAVKDDLIDPLFGAIADASPSVRALASSSLSSVIVALPPEVMTESMNRLLSDMIKKTSFAERQGYAMSIASLIKTRGTEELNNQLLDFVDKARNEKDINVRECYVSLLGFLSHFFGAEDFQSCYDITVDAVLEACADSNDAIRTVGLRSATLIAKTFALSHPDLILNPYFSCALKENWRNRLCAVNFMKAFVLACTGTTEADDKGIRQIGELLDRLSETLKPEILYPTLMTLFILSNDPVLTVNTEAQGVWRQIIPNTGEFLRQDLNCLIDRIVSFLSSEFEVVRTVGASAMAEGVRKTKTRFLNMCLDKIDQLLLVEDIDVQHGALIAIHALDEQMSQDYKLRACLQLAPFLSSKYDFLRNEAIETFVQMRNSLGEEGAKQVSSELVKYVYARAQSNDDISALSGLLGILGHHSIAQLIYQMFQRPLDSDRPRIAYKIVSTAGPALSTIITSLCDRLISTSAHPPCPEEGESALGIAKKCVEAFSIDQLTELRNRLVENMRSQQPQNRQASIIIGGYVLDREGTSYTENVHHIIRAALYLFDDPLDEIMNAAVVAVKTAGDRIALESISDLVKNICQDFDSICSVTKVRAFNYPEAFDALCPIIEKALISTQEEAVDNASHLLSIIVPQLAQPPSSIRKLLALCVRNIQLTSSEKTLEMLLSGSRALFEKAPSERQMLVNSLPTAYLRMFRISTNMKFHQATAEALCSFAERVSTPALVVRLFLQVLKLQGANASATLLNSVVRTVSKIKLSDPESKEVLQHLIPHMSHSKLAMREIAASAVGATLLSSSTQILVESISNPEIISTQSAFSMQTTVIILAELLKSGRKEIQDIALPKTVEILPIIEAEDNYDLKLVIPKLVISVIISNPSRLAEMLPFIINIIESSDAEHQVVACQSLQRLALLKPSLWKSSAKDILDVLLNAYRFGEPALQSAAATTLFYLFRLEERTAKETEQLAEETDSVDQTMDDFAAIVSQVQSDRANQRHGKAV</sequence>
<dbReference type="GO" id="GO:0034198">
    <property type="term" value="P:cellular response to amino acid starvation"/>
    <property type="evidence" value="ECO:0000318"/>
    <property type="project" value="GO_Central"/>
</dbReference>
<feature type="domain" description="Stalled ribosome sensor GCN1-like HEAT repeats region" evidence="3">
    <location>
        <begin position="1709"/>
        <end position="1885"/>
    </location>
</feature>
<evidence type="ECO:0000259" key="3">
    <source>
        <dbReference type="Pfam" id="PF23271"/>
    </source>
</evidence>
<organism evidence="4 5">
    <name type="scientific">Trichomonas vaginalis (strain ATCC PRA-98 / G3)</name>
    <dbReference type="NCBI Taxonomy" id="412133"/>
    <lineage>
        <taxon>Eukaryota</taxon>
        <taxon>Metamonada</taxon>
        <taxon>Parabasalia</taxon>
        <taxon>Trichomonadida</taxon>
        <taxon>Trichomonadidae</taxon>
        <taxon>Trichomonas</taxon>
    </lineage>
</organism>
<reference evidence="4" key="2">
    <citation type="journal article" date="2007" name="Science">
        <title>Draft genome sequence of the sexually transmitted pathogen Trichomonas vaginalis.</title>
        <authorList>
            <person name="Carlton J.M."/>
            <person name="Hirt R.P."/>
            <person name="Silva J.C."/>
            <person name="Delcher A.L."/>
            <person name="Schatz M."/>
            <person name="Zhao Q."/>
            <person name="Wortman J.R."/>
            <person name="Bidwell S.L."/>
            <person name="Alsmark U.C.M."/>
            <person name="Besteiro S."/>
            <person name="Sicheritz-Ponten T."/>
            <person name="Noel C.J."/>
            <person name="Dacks J.B."/>
            <person name="Foster P.G."/>
            <person name="Simillion C."/>
            <person name="Van de Peer Y."/>
            <person name="Miranda-Saavedra D."/>
            <person name="Barton G.J."/>
            <person name="Westrop G.D."/>
            <person name="Mueller S."/>
            <person name="Dessi D."/>
            <person name="Fiori P.L."/>
            <person name="Ren Q."/>
            <person name="Paulsen I."/>
            <person name="Zhang H."/>
            <person name="Bastida-Corcuera F.D."/>
            <person name="Simoes-Barbosa A."/>
            <person name="Brown M.T."/>
            <person name="Hayes R.D."/>
            <person name="Mukherjee M."/>
            <person name="Okumura C.Y."/>
            <person name="Schneider R."/>
            <person name="Smith A.J."/>
            <person name="Vanacova S."/>
            <person name="Villalvazo M."/>
            <person name="Haas B.J."/>
            <person name="Pertea M."/>
            <person name="Feldblyum T.V."/>
            <person name="Utterback T.R."/>
            <person name="Shu C.L."/>
            <person name="Osoegawa K."/>
            <person name="de Jong P.J."/>
            <person name="Hrdy I."/>
            <person name="Horvathova L."/>
            <person name="Zubacova Z."/>
            <person name="Dolezal P."/>
            <person name="Malik S.B."/>
            <person name="Logsdon J.M. Jr."/>
            <person name="Henze K."/>
            <person name="Gupta A."/>
            <person name="Wang C.C."/>
            <person name="Dunne R.L."/>
            <person name="Upcroft J.A."/>
            <person name="Upcroft P."/>
            <person name="White O."/>
            <person name="Salzberg S.L."/>
            <person name="Tang P."/>
            <person name="Chiu C.-H."/>
            <person name="Lee Y.-S."/>
            <person name="Embley T.M."/>
            <person name="Coombs G.H."/>
            <person name="Mottram J.C."/>
            <person name="Tachezy J."/>
            <person name="Fraser-Liggett C.M."/>
            <person name="Johnson P.J."/>
        </authorList>
    </citation>
    <scope>NUCLEOTIDE SEQUENCE [LARGE SCALE GENOMIC DNA]</scope>
    <source>
        <strain evidence="4">G3</strain>
    </source>
</reference>
<name>A2ED92_TRIV3</name>
<evidence type="ECO:0000256" key="1">
    <source>
        <dbReference type="ARBA" id="ARBA00022737"/>
    </source>
</evidence>
<evidence type="ECO:0000313" key="5">
    <source>
        <dbReference type="Proteomes" id="UP000001542"/>
    </source>
</evidence>
<dbReference type="EMBL" id="DS113359">
    <property type="protein sequence ID" value="EAY09350.1"/>
    <property type="molecule type" value="Genomic_DNA"/>
</dbReference>
<keyword evidence="5" id="KW-1185">Reference proteome</keyword>
<dbReference type="STRING" id="5722.A2ED92"/>
<dbReference type="Pfam" id="PF23271">
    <property type="entry name" value="HEAT_GCN1"/>
    <property type="match status" value="1"/>
</dbReference>
<dbReference type="InterPro" id="IPR016024">
    <property type="entry name" value="ARM-type_fold"/>
</dbReference>
<dbReference type="RefSeq" id="XP_001321573.1">
    <property type="nucleotide sequence ID" value="XM_001321538.1"/>
</dbReference>
<proteinExistence type="predicted"/>
<gene>
    <name evidence="4" type="ORF">TVAG_417700</name>
</gene>
<dbReference type="Proteomes" id="UP000001542">
    <property type="component" value="Unassembled WGS sequence"/>
</dbReference>
<dbReference type="Pfam" id="PF24987">
    <property type="entry name" value="HEAT_EF3_N"/>
    <property type="match status" value="1"/>
</dbReference>
<feature type="repeat" description="HEAT" evidence="2">
    <location>
        <begin position="1099"/>
        <end position="1136"/>
    </location>
</feature>
<evidence type="ECO:0000313" key="4">
    <source>
        <dbReference type="EMBL" id="EAY09350.1"/>
    </source>
</evidence>
<dbReference type="InterPro" id="IPR011989">
    <property type="entry name" value="ARM-like"/>
</dbReference>
<dbReference type="PANTHER" id="PTHR23346">
    <property type="entry name" value="TRANSLATIONAL ACTIVATOR GCN1-RELATED"/>
    <property type="match status" value="1"/>
</dbReference>
<dbReference type="eggNOG" id="KOG1242">
    <property type="taxonomic scope" value="Eukaryota"/>
</dbReference>
<dbReference type="PANTHER" id="PTHR23346:SF7">
    <property type="entry name" value="STALLED RIBOSOME SENSOR GCN1"/>
    <property type="match status" value="1"/>
</dbReference>
<dbReference type="VEuPathDB" id="TrichDB:TVAG_417700"/>
<dbReference type="OrthoDB" id="5148094at2759"/>
<dbReference type="GO" id="GO:0005829">
    <property type="term" value="C:cytosol"/>
    <property type="evidence" value="ECO:0000318"/>
    <property type="project" value="GO_Central"/>
</dbReference>
<protein>
    <recommendedName>
        <fullName evidence="3">Stalled ribosome sensor GCN1-like HEAT repeats region domain-containing protein</fullName>
    </recommendedName>
</protein>
<dbReference type="GO" id="GO:0006417">
    <property type="term" value="P:regulation of translation"/>
    <property type="evidence" value="ECO:0000318"/>
    <property type="project" value="GO_Central"/>
</dbReference>
<dbReference type="GO" id="GO:0019887">
    <property type="term" value="F:protein kinase regulator activity"/>
    <property type="evidence" value="ECO:0000318"/>
    <property type="project" value="GO_Central"/>
</dbReference>